<dbReference type="SUPFAM" id="SSF103473">
    <property type="entry name" value="MFS general substrate transporter"/>
    <property type="match status" value="1"/>
</dbReference>
<feature type="transmembrane region" description="Helical" evidence="7">
    <location>
        <begin position="158"/>
        <end position="178"/>
    </location>
</feature>
<feature type="transmembrane region" description="Helical" evidence="7">
    <location>
        <begin position="40"/>
        <end position="59"/>
    </location>
</feature>
<dbReference type="Proteomes" id="UP000198915">
    <property type="component" value="Unassembled WGS sequence"/>
</dbReference>
<dbReference type="AlphaFoldDB" id="A0A1I3MBI5"/>
<evidence type="ECO:0000256" key="1">
    <source>
        <dbReference type="ARBA" id="ARBA00004651"/>
    </source>
</evidence>
<dbReference type="GO" id="GO:0005886">
    <property type="term" value="C:plasma membrane"/>
    <property type="evidence" value="ECO:0007669"/>
    <property type="project" value="UniProtKB-SubCell"/>
</dbReference>
<sequence>MNQRVLWLLSIAQFLSMQVWFNFSAIMPLVQEQWQLSSTQSGIIVATFHLGYVLAVIFYSFASDKYNPKYSFAYGSLVAGISGLLFAVFAEGFWSAMILRLLSGIGIAGVYVPGMKMVAQLSPPASRGKAMGIFVGSLVVGSGFSLFVSGVLQNAWGWQGVILVTSCAAILSCVLILMSKIPVVSLSSTPVTLALLKKIVAKRNLLVNFGYAGHCWELYAMWAWIGPFMVYFYQQKGIVNALTWGNLSASSIVMIGGIATYFGGMLSDRWGNVRAIRLFILLSIACSFSIGWMLLAPIWLVVAVALLYGFTIIADSPIYNKAIADITDPEVLGVALGVQSVLGFSFTIISPAVFGLFLDHGNWGVAFTVIALGTLITPFCMRALQAAEVPLEKS</sequence>
<keyword evidence="3" id="KW-1003">Cell membrane</keyword>
<dbReference type="GO" id="GO:0022857">
    <property type="term" value="F:transmembrane transporter activity"/>
    <property type="evidence" value="ECO:0007669"/>
    <property type="project" value="InterPro"/>
</dbReference>
<keyword evidence="6 7" id="KW-0472">Membrane</keyword>
<dbReference type="Gene3D" id="1.20.1250.20">
    <property type="entry name" value="MFS general substrate transporter like domains"/>
    <property type="match status" value="1"/>
</dbReference>
<dbReference type="PROSITE" id="PS50850">
    <property type="entry name" value="MFS"/>
    <property type="match status" value="1"/>
</dbReference>
<evidence type="ECO:0000313" key="9">
    <source>
        <dbReference type="EMBL" id="SFI94095.1"/>
    </source>
</evidence>
<feature type="transmembrane region" description="Helical" evidence="7">
    <location>
        <begin position="363"/>
        <end position="384"/>
    </location>
</feature>
<dbReference type="RefSeq" id="WP_092266428.1">
    <property type="nucleotide sequence ID" value="NZ_FORT01000001.1"/>
</dbReference>
<evidence type="ECO:0000256" key="7">
    <source>
        <dbReference type="SAM" id="Phobius"/>
    </source>
</evidence>
<feature type="transmembrane region" description="Helical" evidence="7">
    <location>
        <begin position="205"/>
        <end position="225"/>
    </location>
</feature>
<keyword evidence="10" id="KW-1185">Reference proteome</keyword>
<feature type="transmembrane region" description="Helical" evidence="7">
    <location>
        <begin position="96"/>
        <end position="118"/>
    </location>
</feature>
<keyword evidence="4 7" id="KW-0812">Transmembrane</keyword>
<dbReference type="InterPro" id="IPR036259">
    <property type="entry name" value="MFS_trans_sf"/>
</dbReference>
<keyword evidence="5 7" id="KW-1133">Transmembrane helix</keyword>
<dbReference type="Pfam" id="PF07690">
    <property type="entry name" value="MFS_1"/>
    <property type="match status" value="1"/>
</dbReference>
<feature type="transmembrane region" description="Helical" evidence="7">
    <location>
        <begin position="275"/>
        <end position="292"/>
    </location>
</feature>
<evidence type="ECO:0000256" key="5">
    <source>
        <dbReference type="ARBA" id="ARBA00022989"/>
    </source>
</evidence>
<feature type="domain" description="Major facilitator superfamily (MFS) profile" evidence="8">
    <location>
        <begin position="1"/>
        <end position="389"/>
    </location>
</feature>
<protein>
    <submittedName>
        <fullName evidence="9">Nitrate/nitrite transporter NarK</fullName>
    </submittedName>
</protein>
<keyword evidence="2" id="KW-0813">Transport</keyword>
<proteinExistence type="predicted"/>
<reference evidence="10" key="1">
    <citation type="submission" date="2016-10" db="EMBL/GenBank/DDBJ databases">
        <authorList>
            <person name="Varghese N."/>
            <person name="Submissions S."/>
        </authorList>
    </citation>
    <scope>NUCLEOTIDE SEQUENCE [LARGE SCALE GENOMIC DNA]</scope>
    <source>
        <strain evidence="10">OK042</strain>
    </source>
</reference>
<dbReference type="STRING" id="1884381.SAMN05518846_101569"/>
<evidence type="ECO:0000256" key="2">
    <source>
        <dbReference type="ARBA" id="ARBA00022448"/>
    </source>
</evidence>
<dbReference type="InterPro" id="IPR011701">
    <property type="entry name" value="MFS"/>
</dbReference>
<gene>
    <name evidence="9" type="ORF">SAMN05518846_101569</name>
</gene>
<comment type="subcellular location">
    <subcellularLocation>
        <location evidence="1">Cell membrane</location>
        <topology evidence="1">Multi-pass membrane protein</topology>
    </subcellularLocation>
</comment>
<organism evidence="9 10">
    <name type="scientific">Brevibacillus centrosporus</name>
    <dbReference type="NCBI Taxonomy" id="54910"/>
    <lineage>
        <taxon>Bacteria</taxon>
        <taxon>Bacillati</taxon>
        <taxon>Bacillota</taxon>
        <taxon>Bacilli</taxon>
        <taxon>Bacillales</taxon>
        <taxon>Paenibacillaceae</taxon>
        <taxon>Brevibacillus</taxon>
    </lineage>
</organism>
<feature type="transmembrane region" description="Helical" evidence="7">
    <location>
        <begin position="245"/>
        <end position="263"/>
    </location>
</feature>
<dbReference type="InterPro" id="IPR020846">
    <property type="entry name" value="MFS_dom"/>
</dbReference>
<evidence type="ECO:0000259" key="8">
    <source>
        <dbReference type="PROSITE" id="PS50850"/>
    </source>
</evidence>
<evidence type="ECO:0000313" key="10">
    <source>
        <dbReference type="Proteomes" id="UP000198915"/>
    </source>
</evidence>
<dbReference type="PANTHER" id="PTHR43124">
    <property type="entry name" value="PURINE EFFLUX PUMP PBUE"/>
    <property type="match status" value="1"/>
</dbReference>
<evidence type="ECO:0000256" key="4">
    <source>
        <dbReference type="ARBA" id="ARBA00022692"/>
    </source>
</evidence>
<dbReference type="PANTHER" id="PTHR43124:SF3">
    <property type="entry name" value="CHLORAMPHENICOL EFFLUX PUMP RV0191"/>
    <property type="match status" value="1"/>
</dbReference>
<evidence type="ECO:0000256" key="6">
    <source>
        <dbReference type="ARBA" id="ARBA00023136"/>
    </source>
</evidence>
<dbReference type="EMBL" id="FORT01000001">
    <property type="protein sequence ID" value="SFI94095.1"/>
    <property type="molecule type" value="Genomic_DNA"/>
</dbReference>
<feature type="transmembrane region" description="Helical" evidence="7">
    <location>
        <begin position="71"/>
        <end position="90"/>
    </location>
</feature>
<accession>A0A1I3MBI5</accession>
<feature type="transmembrane region" description="Helical" evidence="7">
    <location>
        <begin position="298"/>
        <end position="319"/>
    </location>
</feature>
<feature type="transmembrane region" description="Helical" evidence="7">
    <location>
        <begin position="331"/>
        <end position="357"/>
    </location>
</feature>
<evidence type="ECO:0000256" key="3">
    <source>
        <dbReference type="ARBA" id="ARBA00022475"/>
    </source>
</evidence>
<name>A0A1I3MBI5_9BACL</name>
<feature type="transmembrane region" description="Helical" evidence="7">
    <location>
        <begin position="130"/>
        <end position="152"/>
    </location>
</feature>
<dbReference type="InterPro" id="IPR050189">
    <property type="entry name" value="MFS_Efflux_Transporters"/>
</dbReference>